<organism evidence="2 3">
    <name type="scientific">Botrytis porri</name>
    <dbReference type="NCBI Taxonomy" id="87229"/>
    <lineage>
        <taxon>Eukaryota</taxon>
        <taxon>Fungi</taxon>
        <taxon>Dikarya</taxon>
        <taxon>Ascomycota</taxon>
        <taxon>Pezizomycotina</taxon>
        <taxon>Leotiomycetes</taxon>
        <taxon>Helotiales</taxon>
        <taxon>Sclerotiniaceae</taxon>
        <taxon>Botrytis</taxon>
    </lineage>
</organism>
<reference evidence="2 3" key="1">
    <citation type="submission" date="2017-12" db="EMBL/GenBank/DDBJ databases">
        <title>Comparative genomics of Botrytis spp.</title>
        <authorList>
            <person name="Valero-Jimenez C.A."/>
            <person name="Tapia P."/>
            <person name="Veloso J."/>
            <person name="Silva-Moreno E."/>
            <person name="Staats M."/>
            <person name="Valdes J.H."/>
            <person name="Van Kan J.A.L."/>
        </authorList>
    </citation>
    <scope>NUCLEOTIDE SEQUENCE [LARGE SCALE GENOMIC DNA]</scope>
    <source>
        <strain evidence="2 3">MUCL3349</strain>
    </source>
</reference>
<sequence>MLKRKAEAEAAEQGARSGASSNAKRAKGESLSESFPGDQLASLLDRWHVTGPRGRDFPRSKQARSILKGRECAILLKLRSTGVVKQGVPIFLQAKVRLVTSNQAPAVLIILQGGYQIQLVSNHFKRDVNVNESRGLIDTKVFARDSKVLKDTLEKPYHVNLREEVIKSVNDIFTVDTKNLHLMEFELEGKFWFESTPELPSKKEDLTETQLHDQNFANSILGQLNRGRNDAICIRAQKHVFPVINAYRPNCLKLAHSSRELSFYTNYIGNTAGRNPNLPIVRQHWMQVPSTSRDSMQYRSYPAQRNFSSTKELETILSVGLIGEAMWDNVNIASH</sequence>
<proteinExistence type="predicted"/>
<keyword evidence="3" id="KW-1185">Reference proteome</keyword>
<evidence type="ECO:0000256" key="1">
    <source>
        <dbReference type="SAM" id="MobiDB-lite"/>
    </source>
</evidence>
<dbReference type="AlphaFoldDB" id="A0A4Z1KD34"/>
<evidence type="ECO:0000313" key="3">
    <source>
        <dbReference type="Proteomes" id="UP000297280"/>
    </source>
</evidence>
<protein>
    <submittedName>
        <fullName evidence="2">Uncharacterized protein</fullName>
    </submittedName>
</protein>
<gene>
    <name evidence="2" type="ORF">BPOR_0554g00070</name>
</gene>
<dbReference type="EMBL" id="PQXO01000553">
    <property type="protein sequence ID" value="TGO84071.1"/>
    <property type="molecule type" value="Genomic_DNA"/>
</dbReference>
<feature type="region of interest" description="Disordered" evidence="1">
    <location>
        <begin position="1"/>
        <end position="37"/>
    </location>
</feature>
<dbReference type="Proteomes" id="UP000297280">
    <property type="component" value="Unassembled WGS sequence"/>
</dbReference>
<accession>A0A4Z1KD34</accession>
<name>A0A4Z1KD34_9HELO</name>
<comment type="caution">
    <text evidence="2">The sequence shown here is derived from an EMBL/GenBank/DDBJ whole genome shotgun (WGS) entry which is preliminary data.</text>
</comment>
<evidence type="ECO:0000313" key="2">
    <source>
        <dbReference type="EMBL" id="TGO84071.1"/>
    </source>
</evidence>